<dbReference type="Proteomes" id="UP000346198">
    <property type="component" value="Unassembled WGS sequence"/>
</dbReference>
<evidence type="ECO:0000256" key="5">
    <source>
        <dbReference type="ARBA" id="ARBA00022679"/>
    </source>
</evidence>
<dbReference type="InterPro" id="IPR003374">
    <property type="entry name" value="ApbE-like_sf"/>
</dbReference>
<keyword evidence="4" id="KW-0285">Flavoprotein</keyword>
<comment type="catalytic activity">
    <reaction evidence="10">
        <text>L-threonyl-[protein] + FAD = FMN-L-threonyl-[protein] + AMP + H(+)</text>
        <dbReference type="Rhea" id="RHEA:36847"/>
        <dbReference type="Rhea" id="RHEA-COMP:11060"/>
        <dbReference type="Rhea" id="RHEA-COMP:11061"/>
        <dbReference type="ChEBI" id="CHEBI:15378"/>
        <dbReference type="ChEBI" id="CHEBI:30013"/>
        <dbReference type="ChEBI" id="CHEBI:57692"/>
        <dbReference type="ChEBI" id="CHEBI:74257"/>
        <dbReference type="ChEBI" id="CHEBI:456215"/>
        <dbReference type="EC" id="2.7.1.180"/>
    </reaction>
</comment>
<keyword evidence="5 11" id="KW-0808">Transferase</keyword>
<evidence type="ECO:0000256" key="3">
    <source>
        <dbReference type="ARBA" id="ARBA00016337"/>
    </source>
</evidence>
<dbReference type="GO" id="GO:0046872">
    <property type="term" value="F:metal ion binding"/>
    <property type="evidence" value="ECO:0007669"/>
    <property type="project" value="UniProtKB-KW"/>
</dbReference>
<dbReference type="InterPro" id="IPR024932">
    <property type="entry name" value="ApbE"/>
</dbReference>
<evidence type="ECO:0000256" key="4">
    <source>
        <dbReference type="ARBA" id="ARBA00022630"/>
    </source>
</evidence>
<evidence type="ECO:0000313" key="11">
    <source>
        <dbReference type="EMBL" id="VGO18777.1"/>
    </source>
</evidence>
<evidence type="ECO:0000256" key="9">
    <source>
        <dbReference type="ARBA" id="ARBA00031306"/>
    </source>
</evidence>
<accession>A0A6C2UGY7</accession>
<keyword evidence="6" id="KW-0479">Metal-binding</keyword>
<evidence type="ECO:0000256" key="1">
    <source>
        <dbReference type="ARBA" id="ARBA00001946"/>
    </source>
</evidence>
<dbReference type="EC" id="2.7.1.180" evidence="2"/>
<keyword evidence="7" id="KW-0274">FAD</keyword>
<dbReference type="GO" id="GO:0016740">
    <property type="term" value="F:transferase activity"/>
    <property type="evidence" value="ECO:0007669"/>
    <property type="project" value="UniProtKB-KW"/>
</dbReference>
<keyword evidence="8" id="KW-0460">Magnesium</keyword>
<reference evidence="11 12" key="1">
    <citation type="submission" date="2019-04" db="EMBL/GenBank/DDBJ databases">
        <authorList>
            <person name="Van Vliet M D."/>
        </authorList>
    </citation>
    <scope>NUCLEOTIDE SEQUENCE [LARGE SCALE GENOMIC DNA]</scope>
    <source>
        <strain evidence="11 12">F21</strain>
    </source>
</reference>
<evidence type="ECO:0000256" key="2">
    <source>
        <dbReference type="ARBA" id="ARBA00011955"/>
    </source>
</evidence>
<dbReference type="AlphaFoldDB" id="A0A6C2UGY7"/>
<proteinExistence type="predicted"/>
<comment type="cofactor">
    <cofactor evidence="1">
        <name>Mg(2+)</name>
        <dbReference type="ChEBI" id="CHEBI:18420"/>
    </cofactor>
</comment>
<dbReference type="EMBL" id="CAAHFH010000001">
    <property type="protein sequence ID" value="VGO18777.1"/>
    <property type="molecule type" value="Genomic_DNA"/>
</dbReference>
<dbReference type="SUPFAM" id="SSF143631">
    <property type="entry name" value="ApbE-like"/>
    <property type="match status" value="1"/>
</dbReference>
<protein>
    <recommendedName>
        <fullName evidence="3">FAD:protein FMN transferase</fullName>
        <ecNumber evidence="2">2.7.1.180</ecNumber>
    </recommendedName>
    <alternativeName>
        <fullName evidence="9">Flavin transferase</fullName>
    </alternativeName>
</protein>
<dbReference type="Pfam" id="PF02424">
    <property type="entry name" value="ApbE"/>
    <property type="match status" value="2"/>
</dbReference>
<keyword evidence="12" id="KW-1185">Reference proteome</keyword>
<evidence type="ECO:0000256" key="7">
    <source>
        <dbReference type="ARBA" id="ARBA00022827"/>
    </source>
</evidence>
<dbReference type="PANTHER" id="PTHR30040">
    <property type="entry name" value="THIAMINE BIOSYNTHESIS LIPOPROTEIN APBE"/>
    <property type="match status" value="1"/>
</dbReference>
<dbReference type="Gene3D" id="3.10.520.10">
    <property type="entry name" value="ApbE-like domains"/>
    <property type="match status" value="1"/>
</dbReference>
<name>A0A6C2UGY7_9BACT</name>
<evidence type="ECO:0000256" key="6">
    <source>
        <dbReference type="ARBA" id="ARBA00022723"/>
    </source>
</evidence>
<evidence type="ECO:0000256" key="8">
    <source>
        <dbReference type="ARBA" id="ARBA00022842"/>
    </source>
</evidence>
<gene>
    <name evidence="11" type="primary">apbE_1</name>
    <name evidence="11" type="ORF">SCARR_00830</name>
</gene>
<dbReference type="PANTHER" id="PTHR30040:SF2">
    <property type="entry name" value="FAD:PROTEIN FMN TRANSFERASE"/>
    <property type="match status" value="1"/>
</dbReference>
<organism evidence="11 12">
    <name type="scientific">Pontiella sulfatireligans</name>
    <dbReference type="NCBI Taxonomy" id="2750658"/>
    <lineage>
        <taxon>Bacteria</taxon>
        <taxon>Pseudomonadati</taxon>
        <taxon>Kiritimatiellota</taxon>
        <taxon>Kiritimatiellia</taxon>
        <taxon>Kiritimatiellales</taxon>
        <taxon>Pontiellaceae</taxon>
        <taxon>Pontiella</taxon>
    </lineage>
</organism>
<evidence type="ECO:0000313" key="12">
    <source>
        <dbReference type="Proteomes" id="UP000346198"/>
    </source>
</evidence>
<sequence>MTPHTHSFSHEAMTTEFEVIVAGQEREYARQASAAVFREFDRIENLLSKYNAGSDVGQINLLKSGESVRVAIETLECLERAVWAHSVSGGLFDPTIGTGFQWLEVDRPNFSVGWKKEGSGSLDLGGIGKGYAIDKAAEVLADWEVPEAVINGGTSTVLAMGKEWNLGVGGPWGEKVGLTTVKLKNQALSGSGTEVKGEHILNPKTGKPAKQHLAAWAIHSSAAASDALSTAFMMMEADKIEQLCRTNPGTVAYVVKQDESLVEIGV</sequence>
<evidence type="ECO:0000256" key="10">
    <source>
        <dbReference type="ARBA" id="ARBA00048540"/>
    </source>
</evidence>